<protein>
    <submittedName>
        <fullName evidence="2">Uncharacterized protein</fullName>
    </submittedName>
</protein>
<evidence type="ECO:0000313" key="2">
    <source>
        <dbReference type="EMBL" id="CAE7175874.1"/>
    </source>
</evidence>
<gene>
    <name evidence="2" type="ORF">PTTW11_05893</name>
</gene>
<evidence type="ECO:0000313" key="3">
    <source>
        <dbReference type="Proteomes" id="UP000472372"/>
    </source>
</evidence>
<sequence length="189" mass="20928">MSFLTKLLSGPKSQSTTLPTAPVSDDWELICPLEAISEAEDNNPTSTSKSPPTSTPTSTCPPAFTRTRYNSHYRPSPATKTPSTPPCSQTPNPQLTQPHKTTSIATEMEVKTESETETETETEKYIKHHPFNQRYKHSRLNIQKGKANRMGVEMPCRQPGVPPRAELLSRGMVENFVWGKVWGMGAGEV</sequence>
<name>A0A6S6W2W5_9PLEO</name>
<feature type="compositionally biased region" description="Polar residues" evidence="1">
    <location>
        <begin position="89"/>
        <end position="101"/>
    </location>
</feature>
<dbReference type="EMBL" id="HG992981">
    <property type="protein sequence ID" value="CAE7175874.1"/>
    <property type="molecule type" value="Genomic_DNA"/>
</dbReference>
<feature type="compositionally biased region" description="Low complexity" evidence="1">
    <location>
        <begin position="44"/>
        <end position="62"/>
    </location>
</feature>
<accession>A0A6S6W2W5</accession>
<feature type="region of interest" description="Disordered" evidence="1">
    <location>
        <begin position="1"/>
        <end position="101"/>
    </location>
</feature>
<dbReference type="Proteomes" id="UP000472372">
    <property type="component" value="Chromosome 5"/>
</dbReference>
<evidence type="ECO:0000256" key="1">
    <source>
        <dbReference type="SAM" id="MobiDB-lite"/>
    </source>
</evidence>
<dbReference type="AlphaFoldDB" id="A0A6S6W2W5"/>
<proteinExistence type="predicted"/>
<organism evidence="2 3">
    <name type="scientific">Pyrenophora teres f. teres</name>
    <dbReference type="NCBI Taxonomy" id="97479"/>
    <lineage>
        <taxon>Eukaryota</taxon>
        <taxon>Fungi</taxon>
        <taxon>Dikarya</taxon>
        <taxon>Ascomycota</taxon>
        <taxon>Pezizomycotina</taxon>
        <taxon>Dothideomycetes</taxon>
        <taxon>Pleosporomycetidae</taxon>
        <taxon>Pleosporales</taxon>
        <taxon>Pleosporineae</taxon>
        <taxon>Pleosporaceae</taxon>
        <taxon>Pyrenophora</taxon>
    </lineage>
</organism>
<reference evidence="2" key="1">
    <citation type="submission" date="2021-02" db="EMBL/GenBank/DDBJ databases">
        <authorList>
            <person name="Syme A R."/>
            <person name="Syme A R."/>
            <person name="Moolhuijzen P."/>
        </authorList>
    </citation>
    <scope>NUCLEOTIDE SEQUENCE</scope>
    <source>
        <strain evidence="2">W1-1</strain>
    </source>
</reference>